<comment type="caution">
    <text evidence="2">The sequence shown here is derived from an EMBL/GenBank/DDBJ whole genome shotgun (WGS) entry which is preliminary data.</text>
</comment>
<dbReference type="Proteomes" id="UP001589575">
    <property type="component" value="Unassembled WGS sequence"/>
</dbReference>
<dbReference type="EMBL" id="JBHMFI010000001">
    <property type="protein sequence ID" value="MFB9070830.1"/>
    <property type="molecule type" value="Genomic_DNA"/>
</dbReference>
<accession>A0ABV5FVY4</accession>
<protein>
    <submittedName>
        <fullName evidence="2">Uncharacterized protein</fullName>
    </submittedName>
</protein>
<proteinExistence type="predicted"/>
<gene>
    <name evidence="2" type="ORF">ACFFX0_06320</name>
</gene>
<feature type="region of interest" description="Disordered" evidence="1">
    <location>
        <begin position="1"/>
        <end position="42"/>
    </location>
</feature>
<sequence>MAGQQGHLDVGPGLCEGLGPRGHRERARGEAVEQRNGGGAVTAGQNAVRGAAQGHRPLQGIHHASLAAMAAPYS</sequence>
<reference evidence="2 3" key="1">
    <citation type="submission" date="2024-09" db="EMBL/GenBank/DDBJ databases">
        <authorList>
            <person name="Sun Q."/>
            <person name="Mori K."/>
        </authorList>
    </citation>
    <scope>NUCLEOTIDE SEQUENCE [LARGE SCALE GENOMIC DNA]</scope>
    <source>
        <strain evidence="2 3">CCM 7609</strain>
    </source>
</reference>
<evidence type="ECO:0000256" key="1">
    <source>
        <dbReference type="SAM" id="MobiDB-lite"/>
    </source>
</evidence>
<evidence type="ECO:0000313" key="2">
    <source>
        <dbReference type="EMBL" id="MFB9070830.1"/>
    </source>
</evidence>
<keyword evidence="3" id="KW-1185">Reference proteome</keyword>
<evidence type="ECO:0000313" key="3">
    <source>
        <dbReference type="Proteomes" id="UP001589575"/>
    </source>
</evidence>
<name>A0ABV5FVY4_9MICC</name>
<organism evidence="2 3">
    <name type="scientific">Citricoccus parietis</name>
    <dbReference type="NCBI Taxonomy" id="592307"/>
    <lineage>
        <taxon>Bacteria</taxon>
        <taxon>Bacillati</taxon>
        <taxon>Actinomycetota</taxon>
        <taxon>Actinomycetes</taxon>
        <taxon>Micrococcales</taxon>
        <taxon>Micrococcaceae</taxon>
        <taxon>Citricoccus</taxon>
    </lineage>
</organism>